<dbReference type="AlphaFoldDB" id="A0A7W8M9A2"/>
<dbReference type="EMBL" id="JACHGB010000005">
    <property type="protein sequence ID" value="MBB5272487.1"/>
    <property type="molecule type" value="Genomic_DNA"/>
</dbReference>
<proteinExistence type="predicted"/>
<gene>
    <name evidence="3" type="ORF">HNQ70_002510</name>
</gene>
<dbReference type="Proteomes" id="UP000532440">
    <property type="component" value="Unassembled WGS sequence"/>
</dbReference>
<dbReference type="Pfam" id="PF12680">
    <property type="entry name" value="SnoaL_2"/>
    <property type="match status" value="1"/>
</dbReference>
<evidence type="ECO:0000259" key="2">
    <source>
        <dbReference type="Pfam" id="PF12680"/>
    </source>
</evidence>
<dbReference type="Gene3D" id="3.10.450.50">
    <property type="match status" value="1"/>
</dbReference>
<dbReference type="InterPro" id="IPR037401">
    <property type="entry name" value="SnoaL-like"/>
</dbReference>
<feature type="domain" description="SnoaL-like" evidence="2">
    <location>
        <begin position="31"/>
        <end position="129"/>
    </location>
</feature>
<protein>
    <recommendedName>
        <fullName evidence="2">SnoaL-like domain-containing protein</fullName>
    </recommendedName>
</protein>
<evidence type="ECO:0000313" key="3">
    <source>
        <dbReference type="EMBL" id="MBB5272487.1"/>
    </source>
</evidence>
<accession>A0A7W8M9A2</accession>
<dbReference type="InterPro" id="IPR032710">
    <property type="entry name" value="NTF2-like_dom_sf"/>
</dbReference>
<feature type="region of interest" description="Disordered" evidence="1">
    <location>
        <begin position="1"/>
        <end position="20"/>
    </location>
</feature>
<sequence>MPAASERPASARWTDLPGRPALPPPLERAVAFFETLSPERLADIPSIYAPRARFQDPFNDLQGQQAIAAVFAHMFEQLEDPRFAVLEAFGDAQQAFVTWDFDFGGGGRRRRIHGSTHFRFDADGRIDRHRDYWDAAGELYETLPLLGAVLRWLRRRLATPASHAGHGSPLQ</sequence>
<name>A0A7W8M9A2_9BURK</name>
<dbReference type="SUPFAM" id="SSF54427">
    <property type="entry name" value="NTF2-like"/>
    <property type="match status" value="1"/>
</dbReference>
<reference evidence="3 4" key="1">
    <citation type="submission" date="2020-08" db="EMBL/GenBank/DDBJ databases">
        <title>Genomic Encyclopedia of Type Strains, Phase IV (KMG-IV): sequencing the most valuable type-strain genomes for metagenomic binning, comparative biology and taxonomic classification.</title>
        <authorList>
            <person name="Goeker M."/>
        </authorList>
    </citation>
    <scope>NUCLEOTIDE SEQUENCE [LARGE SCALE GENOMIC DNA]</scope>
    <source>
        <strain evidence="3 4">DSM 29781</strain>
    </source>
</reference>
<evidence type="ECO:0000313" key="4">
    <source>
        <dbReference type="Proteomes" id="UP000532440"/>
    </source>
</evidence>
<dbReference type="RefSeq" id="WP_183968069.1">
    <property type="nucleotide sequence ID" value="NZ_BAABEW010000022.1"/>
</dbReference>
<keyword evidence="4" id="KW-1185">Reference proteome</keyword>
<comment type="caution">
    <text evidence="3">The sequence shown here is derived from an EMBL/GenBank/DDBJ whole genome shotgun (WGS) entry which is preliminary data.</text>
</comment>
<evidence type="ECO:0000256" key="1">
    <source>
        <dbReference type="SAM" id="MobiDB-lite"/>
    </source>
</evidence>
<organism evidence="3 4">
    <name type="scientific">Quisquiliibacterium transsilvanicum</name>
    <dbReference type="NCBI Taxonomy" id="1549638"/>
    <lineage>
        <taxon>Bacteria</taxon>
        <taxon>Pseudomonadati</taxon>
        <taxon>Pseudomonadota</taxon>
        <taxon>Betaproteobacteria</taxon>
        <taxon>Burkholderiales</taxon>
        <taxon>Burkholderiaceae</taxon>
        <taxon>Quisquiliibacterium</taxon>
    </lineage>
</organism>